<evidence type="ECO:0000313" key="1">
    <source>
        <dbReference type="EMBL" id="KKL81533.1"/>
    </source>
</evidence>
<comment type="caution">
    <text evidence="1">The sequence shown here is derived from an EMBL/GenBank/DDBJ whole genome shotgun (WGS) entry which is preliminary data.</text>
</comment>
<dbReference type="CDD" id="cd00090">
    <property type="entry name" value="HTH_ARSR"/>
    <property type="match status" value="1"/>
</dbReference>
<dbReference type="Gene3D" id="1.10.10.10">
    <property type="entry name" value="Winged helix-like DNA-binding domain superfamily/Winged helix DNA-binding domain"/>
    <property type="match status" value="1"/>
</dbReference>
<sequence>MSENIYERLRELLDTHPAGCPYSPEIIEILKILFTESEARVALGLGFRPFTVEEIAQGAGIDPPETRQHLESLADKGVVFAREKNGIWGYALLNSIQLFENPYRKGVHNETIKKLTFLWKKYRSSWLPNLGGEAASFLRVIPIEKKIESKAKILPYEKVYEMIDETKVVG</sequence>
<proteinExistence type="predicted"/>
<dbReference type="EMBL" id="LAZR01022533">
    <property type="protein sequence ID" value="KKL81533.1"/>
    <property type="molecule type" value="Genomic_DNA"/>
</dbReference>
<dbReference type="InterPro" id="IPR036390">
    <property type="entry name" value="WH_DNA-bd_sf"/>
</dbReference>
<reference evidence="1" key="1">
    <citation type="journal article" date="2015" name="Nature">
        <title>Complex archaea that bridge the gap between prokaryotes and eukaryotes.</title>
        <authorList>
            <person name="Spang A."/>
            <person name="Saw J.H."/>
            <person name="Jorgensen S.L."/>
            <person name="Zaremba-Niedzwiedzka K."/>
            <person name="Martijn J."/>
            <person name="Lind A.E."/>
            <person name="van Eijk R."/>
            <person name="Schleper C."/>
            <person name="Guy L."/>
            <person name="Ettema T.J."/>
        </authorList>
    </citation>
    <scope>NUCLEOTIDE SEQUENCE</scope>
</reference>
<accession>A0A0F9F5H7</accession>
<organism evidence="1">
    <name type="scientific">marine sediment metagenome</name>
    <dbReference type="NCBI Taxonomy" id="412755"/>
    <lineage>
        <taxon>unclassified sequences</taxon>
        <taxon>metagenomes</taxon>
        <taxon>ecological metagenomes</taxon>
    </lineage>
</organism>
<dbReference type="SUPFAM" id="SSF46785">
    <property type="entry name" value="Winged helix' DNA-binding domain"/>
    <property type="match status" value="1"/>
</dbReference>
<protein>
    <submittedName>
        <fullName evidence="1">Uncharacterized protein</fullName>
    </submittedName>
</protein>
<feature type="non-terminal residue" evidence="1">
    <location>
        <position position="170"/>
    </location>
</feature>
<gene>
    <name evidence="1" type="ORF">LCGC14_1993800</name>
</gene>
<dbReference type="InterPro" id="IPR011991">
    <property type="entry name" value="ArsR-like_HTH"/>
</dbReference>
<name>A0A0F9F5H7_9ZZZZ</name>
<dbReference type="AlphaFoldDB" id="A0A0F9F5H7"/>
<dbReference type="InterPro" id="IPR036388">
    <property type="entry name" value="WH-like_DNA-bd_sf"/>
</dbReference>